<dbReference type="RefSeq" id="WP_193079255.1">
    <property type="nucleotide sequence ID" value="NZ_CP045201.1"/>
</dbReference>
<name>A0A7L9WNP7_9RHOB</name>
<dbReference type="GO" id="GO:0016747">
    <property type="term" value="F:acyltransferase activity, transferring groups other than amino-acyl groups"/>
    <property type="evidence" value="ECO:0007669"/>
    <property type="project" value="InterPro"/>
</dbReference>
<dbReference type="PANTHER" id="PTHR47237:SF1">
    <property type="entry name" value="SLL0310 PROTEIN"/>
    <property type="match status" value="1"/>
</dbReference>
<dbReference type="CDD" id="cd04301">
    <property type="entry name" value="NAT_SF"/>
    <property type="match status" value="1"/>
</dbReference>
<dbReference type="PROSITE" id="PS51186">
    <property type="entry name" value="GNAT"/>
    <property type="match status" value="1"/>
</dbReference>
<dbReference type="InterPro" id="IPR000182">
    <property type="entry name" value="GNAT_dom"/>
</dbReference>
<dbReference type="InterPro" id="IPR041496">
    <property type="entry name" value="YitH/HolE_GNAT"/>
</dbReference>
<dbReference type="SUPFAM" id="SSF55729">
    <property type="entry name" value="Acyl-CoA N-acyltransferases (Nat)"/>
    <property type="match status" value="1"/>
</dbReference>
<dbReference type="AlphaFoldDB" id="A0A7L9WNP7"/>
<organism evidence="2 3">
    <name type="scientific">Pseudooceanicola spongiae</name>
    <dbReference type="NCBI Taxonomy" id="2613965"/>
    <lineage>
        <taxon>Bacteria</taxon>
        <taxon>Pseudomonadati</taxon>
        <taxon>Pseudomonadota</taxon>
        <taxon>Alphaproteobacteria</taxon>
        <taxon>Rhodobacterales</taxon>
        <taxon>Paracoccaceae</taxon>
        <taxon>Pseudooceanicola</taxon>
    </lineage>
</organism>
<dbReference type="Pfam" id="PF00583">
    <property type="entry name" value="Acetyltransf_1"/>
    <property type="match status" value="1"/>
</dbReference>
<dbReference type="EMBL" id="CP045201">
    <property type="protein sequence ID" value="QOL81337.1"/>
    <property type="molecule type" value="Genomic_DNA"/>
</dbReference>
<accession>A0A7L9WNP7</accession>
<keyword evidence="2" id="KW-0808">Transferase</keyword>
<evidence type="ECO:0000259" key="1">
    <source>
        <dbReference type="PROSITE" id="PS51186"/>
    </source>
</evidence>
<keyword evidence="3" id="KW-1185">Reference proteome</keyword>
<dbReference type="KEGG" id="pshq:F3W81_11240"/>
<protein>
    <submittedName>
        <fullName evidence="2">GNAT family N-acetyltransferase</fullName>
    </submittedName>
</protein>
<proteinExistence type="predicted"/>
<dbReference type="Gene3D" id="3.40.630.90">
    <property type="match status" value="1"/>
</dbReference>
<sequence>MIRTATPEDLERLLVWAAEEGWNPGAGDAQAFYAADPAGFFVAEREGAPVAGISVVNHNPQQAFLGLYLCRPDWRGQGVGFALWKHALSHAGVRSIGLDGVAAQQENYARSGFHRLGATQRFEGALKGQAEADIGPLRAGDIAAMIALDAAAGGVERPGFLSGWLARSHSRRSVVRSDLGGFATIRLCQSGAKIGPVIAPNAAAAMALIRAACAEIGASAVTIDLPEANAQLRALLQAEGFAMTFETARMYRGAPPEGDARMQAIATMELG</sequence>
<dbReference type="InterPro" id="IPR016181">
    <property type="entry name" value="Acyl_CoA_acyltransferase"/>
</dbReference>
<reference evidence="2 3" key="1">
    <citation type="submission" date="2019-10" db="EMBL/GenBank/DDBJ databases">
        <title>Pseudopuniceibacterium sp. HQ09 islated from Antarctica.</title>
        <authorList>
            <person name="Liao L."/>
            <person name="Su S."/>
            <person name="Chen B."/>
            <person name="Yu Y."/>
        </authorList>
    </citation>
    <scope>NUCLEOTIDE SEQUENCE [LARGE SCALE GENOMIC DNA]</scope>
    <source>
        <strain evidence="2 3">HQ09</strain>
    </source>
</reference>
<dbReference type="Proteomes" id="UP000594118">
    <property type="component" value="Chromosome"/>
</dbReference>
<gene>
    <name evidence="2" type="ORF">F3W81_11240</name>
</gene>
<dbReference type="Pfam" id="PF18014">
    <property type="entry name" value="Acetyltransf_18"/>
    <property type="match status" value="1"/>
</dbReference>
<dbReference type="PANTHER" id="PTHR47237">
    <property type="entry name" value="SLL0310 PROTEIN"/>
    <property type="match status" value="1"/>
</dbReference>
<evidence type="ECO:0000313" key="3">
    <source>
        <dbReference type="Proteomes" id="UP000594118"/>
    </source>
</evidence>
<dbReference type="InterPro" id="IPR052729">
    <property type="entry name" value="Acyl/Acetyltrans_Enzymes"/>
</dbReference>
<evidence type="ECO:0000313" key="2">
    <source>
        <dbReference type="EMBL" id="QOL81337.1"/>
    </source>
</evidence>
<dbReference type="Gene3D" id="3.40.630.30">
    <property type="match status" value="1"/>
</dbReference>
<feature type="domain" description="N-acetyltransferase" evidence="1">
    <location>
        <begin position="1"/>
        <end position="133"/>
    </location>
</feature>